<keyword evidence="2" id="KW-1185">Reference proteome</keyword>
<dbReference type="EMBL" id="CP039712">
    <property type="protein sequence ID" value="QCI85882.1"/>
    <property type="molecule type" value="Genomic_DNA"/>
</dbReference>
<dbReference type="AlphaFoldDB" id="A0A4D7CSZ7"/>
<evidence type="ECO:0000313" key="1">
    <source>
        <dbReference type="EMBL" id="QCI85882.1"/>
    </source>
</evidence>
<accession>A0A4D7CSZ7</accession>
<protein>
    <submittedName>
        <fullName evidence="1">Uncharacterized protein</fullName>
    </submittedName>
</protein>
<evidence type="ECO:0000313" key="2">
    <source>
        <dbReference type="Proteomes" id="UP000298615"/>
    </source>
</evidence>
<sequence length="166" mass="18521">MNKSLFKVIGIIFLSFLIVTSPKLLATELSGEGYVSTGTVMIPPGNLSLNCVDKSLNFGEITLSDKTQVLSKTGQLIISDYTTQFEGWNVQVKKVDNHWDDSLKLAINDKKNKLNNEFQPVANQLPGDYDVYQSREFLAYLTISPKVIPDNYSTKVIWSLVQGPES</sequence>
<dbReference type="Proteomes" id="UP000298615">
    <property type="component" value="Chromosome"/>
</dbReference>
<reference evidence="1 2" key="1">
    <citation type="submission" date="2019-04" db="EMBL/GenBank/DDBJ databases">
        <title>Vagococcus sp. nov., isolated from faeces of yaks (Bos grunniens).</title>
        <authorList>
            <person name="Ge Y."/>
        </authorList>
    </citation>
    <scope>NUCLEOTIDE SEQUENCE [LARGE SCALE GENOMIC DNA]</scope>
    <source>
        <strain evidence="1 2">MN-17</strain>
    </source>
</reference>
<proteinExistence type="predicted"/>
<dbReference type="RefSeq" id="WP_136952725.1">
    <property type="nucleotide sequence ID" value="NZ_CP039712.1"/>
</dbReference>
<organism evidence="1 2">
    <name type="scientific">Vagococcus zengguangii</name>
    <dbReference type="NCBI Taxonomy" id="2571750"/>
    <lineage>
        <taxon>Bacteria</taxon>
        <taxon>Bacillati</taxon>
        <taxon>Bacillota</taxon>
        <taxon>Bacilli</taxon>
        <taxon>Lactobacillales</taxon>
        <taxon>Enterococcaceae</taxon>
        <taxon>Vagococcus</taxon>
    </lineage>
</organism>
<name>A0A4D7CSZ7_9ENTE</name>
<gene>
    <name evidence="1" type="ORF">FA707_02385</name>
</gene>
<dbReference type="KEGG" id="vao:FA707_02385"/>